<reference evidence="2" key="1">
    <citation type="journal article" date="2019" name="Int. J. Syst. Evol. Microbiol.">
        <title>The Global Catalogue of Microorganisms (GCM) 10K type strain sequencing project: providing services to taxonomists for standard genome sequencing and annotation.</title>
        <authorList>
            <consortium name="The Broad Institute Genomics Platform"/>
            <consortium name="The Broad Institute Genome Sequencing Center for Infectious Disease"/>
            <person name="Wu L."/>
            <person name="Ma J."/>
        </authorList>
    </citation>
    <scope>NUCLEOTIDE SEQUENCE [LARGE SCALE GENOMIC DNA]</scope>
    <source>
        <strain evidence="2">CCUG 52468</strain>
    </source>
</reference>
<accession>A0ABW3RGY1</accession>
<gene>
    <name evidence="1" type="ORF">ACFQ2C_01585</name>
</gene>
<proteinExistence type="predicted"/>
<keyword evidence="2" id="KW-1185">Reference proteome</keyword>
<sequence length="149" mass="17464">MEFKIPKIAINTLTEKELTIYKELDKTPYGEELAQEVINKLISNPGEDNALYFFHRDYCGLGIFYVDKEFLLADVYDGWGINKTIALSSSQTDFVDWLSQENDQSMSLYGNQFNNQTITRIRLEWYLEDDFSHTNSAFCLYLEKRKGRN</sequence>
<dbReference type="RefSeq" id="WP_380894502.1">
    <property type="nucleotide sequence ID" value="NZ_JBHTKY010000001.1"/>
</dbReference>
<dbReference type="Proteomes" id="UP001597205">
    <property type="component" value="Unassembled WGS sequence"/>
</dbReference>
<organism evidence="1 2">
    <name type="scientific">Sphingobacterium daejeonense</name>
    <dbReference type="NCBI Taxonomy" id="371142"/>
    <lineage>
        <taxon>Bacteria</taxon>
        <taxon>Pseudomonadati</taxon>
        <taxon>Bacteroidota</taxon>
        <taxon>Sphingobacteriia</taxon>
        <taxon>Sphingobacteriales</taxon>
        <taxon>Sphingobacteriaceae</taxon>
        <taxon>Sphingobacterium</taxon>
    </lineage>
</organism>
<comment type="caution">
    <text evidence="1">The sequence shown here is derived from an EMBL/GenBank/DDBJ whole genome shotgun (WGS) entry which is preliminary data.</text>
</comment>
<evidence type="ECO:0000313" key="2">
    <source>
        <dbReference type="Proteomes" id="UP001597205"/>
    </source>
</evidence>
<evidence type="ECO:0000313" key="1">
    <source>
        <dbReference type="EMBL" id="MFD1164290.1"/>
    </source>
</evidence>
<name>A0ABW3RGY1_9SPHI</name>
<dbReference type="EMBL" id="JBHTKY010000001">
    <property type="protein sequence ID" value="MFD1164290.1"/>
    <property type="molecule type" value="Genomic_DNA"/>
</dbReference>
<protein>
    <submittedName>
        <fullName evidence="1">Uncharacterized protein</fullName>
    </submittedName>
</protein>